<dbReference type="PANTHER" id="PTHR15633">
    <property type="entry name" value="NUCLEOLAR PROTEIN 11"/>
    <property type="match status" value="1"/>
</dbReference>
<protein>
    <submittedName>
        <fullName evidence="1">Uncharacterized protein</fullName>
    </submittedName>
</protein>
<dbReference type="AlphaFoldDB" id="A0AAV0V2G0"/>
<proteinExistence type="predicted"/>
<keyword evidence="2" id="KW-1185">Reference proteome</keyword>
<reference evidence="1" key="1">
    <citation type="submission" date="2022-12" db="EMBL/GenBank/DDBJ databases">
        <authorList>
            <person name="Webb A."/>
        </authorList>
    </citation>
    <scope>NUCLEOTIDE SEQUENCE</scope>
    <source>
        <strain evidence="1">Pd1</strain>
    </source>
</reference>
<dbReference type="GO" id="GO:0003723">
    <property type="term" value="F:RNA binding"/>
    <property type="evidence" value="ECO:0007669"/>
    <property type="project" value="TreeGrafter"/>
</dbReference>
<accession>A0AAV0V2G0</accession>
<dbReference type="GO" id="GO:0030490">
    <property type="term" value="P:maturation of SSU-rRNA"/>
    <property type="evidence" value="ECO:0007669"/>
    <property type="project" value="InterPro"/>
</dbReference>
<sequence length="278" mass="30078">MPNWLRPSLGLQVCCPGIQRTEINLATEKDNESSVVVGRSSKGDGIGKPVQIVNVGPGDAVFAIYERGAFLIHARNKKSTLASVLGATASGNSTALKNLTTPAMPNSVIQWETVTATSSVNNDTLDAEAWKSNVCGDDDRERQLIADLSNPQVTSTAAELQTLLGKALKKLKTKRKNWPRRRRTIFPVATGRDSALLEFDGPKAGGSTALARNLQKAAACAHYWRGCFEDDEGLIEKSKKEVQTRLLQRRKARHASLLPSASHCSPGLSSYSIEGLRL</sequence>
<dbReference type="InterPro" id="IPR042859">
    <property type="entry name" value="NOL11"/>
</dbReference>
<dbReference type="PANTHER" id="PTHR15633:SF2">
    <property type="entry name" value="NUCLEOLAR PROTEIN 11"/>
    <property type="match status" value="1"/>
</dbReference>
<evidence type="ECO:0000313" key="2">
    <source>
        <dbReference type="Proteomes" id="UP001162029"/>
    </source>
</evidence>
<evidence type="ECO:0000313" key="1">
    <source>
        <dbReference type="EMBL" id="CAI5741726.1"/>
    </source>
</evidence>
<organism evidence="1 2">
    <name type="scientific">Peronospora destructor</name>
    <dbReference type="NCBI Taxonomy" id="86335"/>
    <lineage>
        <taxon>Eukaryota</taxon>
        <taxon>Sar</taxon>
        <taxon>Stramenopiles</taxon>
        <taxon>Oomycota</taxon>
        <taxon>Peronosporomycetes</taxon>
        <taxon>Peronosporales</taxon>
        <taxon>Peronosporaceae</taxon>
        <taxon>Peronospora</taxon>
    </lineage>
</organism>
<name>A0AAV0V2G0_9STRA</name>
<dbReference type="GO" id="GO:0005730">
    <property type="term" value="C:nucleolus"/>
    <property type="evidence" value="ECO:0007669"/>
    <property type="project" value="TreeGrafter"/>
</dbReference>
<gene>
    <name evidence="1" type="ORF">PDE001_LOCUS7951</name>
</gene>
<comment type="caution">
    <text evidence="1">The sequence shown here is derived from an EMBL/GenBank/DDBJ whole genome shotgun (WGS) entry which is preliminary data.</text>
</comment>
<dbReference type="EMBL" id="CANTFM010001611">
    <property type="protein sequence ID" value="CAI5741726.1"/>
    <property type="molecule type" value="Genomic_DNA"/>
</dbReference>
<dbReference type="Proteomes" id="UP001162029">
    <property type="component" value="Unassembled WGS sequence"/>
</dbReference>